<accession>A0A914YWV6</accession>
<protein>
    <submittedName>
        <fullName evidence="3">Uncharacterized protein</fullName>
    </submittedName>
</protein>
<keyword evidence="2" id="KW-1185">Reference proteome</keyword>
<proteinExistence type="predicted"/>
<organism evidence="2 3">
    <name type="scientific">Panagrolaimus superbus</name>
    <dbReference type="NCBI Taxonomy" id="310955"/>
    <lineage>
        <taxon>Eukaryota</taxon>
        <taxon>Metazoa</taxon>
        <taxon>Ecdysozoa</taxon>
        <taxon>Nematoda</taxon>
        <taxon>Chromadorea</taxon>
        <taxon>Rhabditida</taxon>
        <taxon>Tylenchina</taxon>
        <taxon>Panagrolaimomorpha</taxon>
        <taxon>Panagrolaimoidea</taxon>
        <taxon>Panagrolaimidae</taxon>
        <taxon>Panagrolaimus</taxon>
    </lineage>
</organism>
<dbReference type="WBParaSite" id="PSU_v2.g4136.t1">
    <property type="protein sequence ID" value="PSU_v2.g4136.t1"/>
    <property type="gene ID" value="PSU_v2.g4136"/>
</dbReference>
<evidence type="ECO:0000313" key="3">
    <source>
        <dbReference type="WBParaSite" id="PSU_v2.g4136.t1"/>
    </source>
</evidence>
<feature type="compositionally biased region" description="Low complexity" evidence="1">
    <location>
        <begin position="70"/>
        <end position="87"/>
    </location>
</feature>
<name>A0A914YWV6_9BILA</name>
<feature type="compositionally biased region" description="Basic residues" evidence="1">
    <location>
        <begin position="108"/>
        <end position="117"/>
    </location>
</feature>
<feature type="region of interest" description="Disordered" evidence="1">
    <location>
        <begin position="68"/>
        <end position="145"/>
    </location>
</feature>
<evidence type="ECO:0000256" key="1">
    <source>
        <dbReference type="SAM" id="MobiDB-lite"/>
    </source>
</evidence>
<dbReference type="Proteomes" id="UP000887577">
    <property type="component" value="Unplaced"/>
</dbReference>
<sequence length="208" mass="23850">MSYSNELTPAMDYRLDSIDQILAEEGYEKDQILENVVDFLQEYQTFDNAFTPSFYQYKSAYSSSSETWYPSDDCPPSTSSTSSSSDSTDLKTFKFSPKSESPIPFHPPKQRGSRRNRAQTISQKSAPCIQATRGRGRPMKDNTDGDQTVIRKRIYAREYRKKNQKTHDELFTCLMDFYNIGIKKGINFSKICPQHKKIISEIVQASSP</sequence>
<dbReference type="AlphaFoldDB" id="A0A914YWV6"/>
<evidence type="ECO:0000313" key="2">
    <source>
        <dbReference type="Proteomes" id="UP000887577"/>
    </source>
</evidence>
<reference evidence="3" key="1">
    <citation type="submission" date="2022-11" db="UniProtKB">
        <authorList>
            <consortium name="WormBaseParasite"/>
        </authorList>
    </citation>
    <scope>IDENTIFICATION</scope>
</reference>